<dbReference type="SUPFAM" id="SSF53790">
    <property type="entry name" value="Tetrapyrrole methylase"/>
    <property type="match status" value="1"/>
</dbReference>
<dbReference type="EC" id="2.1.1.107" evidence="2"/>
<dbReference type="InterPro" id="IPR014776">
    <property type="entry name" value="4pyrrole_Mease_sub2"/>
</dbReference>
<evidence type="ECO:0000256" key="7">
    <source>
        <dbReference type="ARBA" id="ARBA00023244"/>
    </source>
</evidence>
<evidence type="ECO:0000256" key="3">
    <source>
        <dbReference type="ARBA" id="ARBA00022573"/>
    </source>
</evidence>
<feature type="domain" description="Tetrapyrrole methylase" evidence="10">
    <location>
        <begin position="11"/>
        <end position="216"/>
    </location>
</feature>
<comment type="pathway">
    <text evidence="8">Porphyrin-containing compound metabolism; siroheme biosynthesis; precorrin-2 from uroporphyrinogen III: step 1/1.</text>
</comment>
<dbReference type="InterPro" id="IPR014777">
    <property type="entry name" value="4pyrrole_Mease_sub1"/>
</dbReference>
<evidence type="ECO:0000256" key="9">
    <source>
        <dbReference type="ARBA" id="ARBA00060548"/>
    </source>
</evidence>
<dbReference type="Gene3D" id="3.30.950.10">
    <property type="entry name" value="Methyltransferase, Cobalt-precorrin-4 Transmethylase, Domain 2"/>
    <property type="match status" value="1"/>
</dbReference>
<evidence type="ECO:0000259" key="10">
    <source>
        <dbReference type="Pfam" id="PF00590"/>
    </source>
</evidence>
<evidence type="ECO:0000256" key="8">
    <source>
        <dbReference type="ARBA" id="ARBA00025705"/>
    </source>
</evidence>
<dbReference type="GO" id="GO:0004851">
    <property type="term" value="F:uroporphyrin-III C-methyltransferase activity"/>
    <property type="evidence" value="ECO:0007669"/>
    <property type="project" value="UniProtKB-EC"/>
</dbReference>
<sequence length="276" mass="29655">MSGFHHDKGGKVWIVGAGPGDPELLTLKAATLMDTADIIFHDALVNIRILERARPDTTLVNVGKRGGKPSTSQASIQASMIHAARQGMRVVRLKGGDPFIFGRGGEECLAMWMAGINYEVVPGITSGVAAAACVGVPLTYRTISRSVLFVTGHEARKGEAIDWVHLAKSADTLVIYMGLTRMAEIQGGLIAGGRHPDTPVLAVHWATLPQQRYVCTQLNCFSDVIHQANLGSPAIIIVGEVVRVFQRLSRQEMVCPGDLEQSKIGDLTERLCGVPI</sequence>
<comment type="caution">
    <text evidence="11">The sequence shown here is derived from an EMBL/GenBank/DDBJ whole genome shotgun (WGS) entry which is preliminary data.</text>
</comment>
<keyword evidence="3" id="KW-0169">Cobalamin biosynthesis</keyword>
<dbReference type="NCBIfam" id="NF004790">
    <property type="entry name" value="PRK06136.1"/>
    <property type="match status" value="1"/>
</dbReference>
<evidence type="ECO:0000256" key="6">
    <source>
        <dbReference type="ARBA" id="ARBA00022691"/>
    </source>
</evidence>
<proteinExistence type="inferred from homology"/>
<dbReference type="GO" id="GO:0019354">
    <property type="term" value="P:siroheme biosynthetic process"/>
    <property type="evidence" value="ECO:0007669"/>
    <property type="project" value="UniProtKB-UniPathway"/>
</dbReference>
<dbReference type="FunFam" id="3.30.950.10:FF:000001">
    <property type="entry name" value="Siroheme synthase"/>
    <property type="match status" value="1"/>
</dbReference>
<dbReference type="CDD" id="cd11642">
    <property type="entry name" value="SUMT"/>
    <property type="match status" value="1"/>
</dbReference>
<dbReference type="EMBL" id="WNJL01000012">
    <property type="protein sequence ID" value="NDU41673.1"/>
    <property type="molecule type" value="Genomic_DNA"/>
</dbReference>
<dbReference type="PANTHER" id="PTHR45790">
    <property type="entry name" value="SIROHEME SYNTHASE-RELATED"/>
    <property type="match status" value="1"/>
</dbReference>
<keyword evidence="6" id="KW-0949">S-adenosyl-L-methionine</keyword>
<dbReference type="RefSeq" id="WP_163096450.1">
    <property type="nucleotide sequence ID" value="NZ_CP127524.1"/>
</dbReference>
<dbReference type="Pfam" id="PF00590">
    <property type="entry name" value="TP_methylase"/>
    <property type="match status" value="1"/>
</dbReference>
<dbReference type="InterPro" id="IPR050161">
    <property type="entry name" value="Siro_Cobalamin_biosynth"/>
</dbReference>
<dbReference type="InterPro" id="IPR000878">
    <property type="entry name" value="4pyrrol_Mease"/>
</dbReference>
<accession>A0A845U435</accession>
<organism evidence="11">
    <name type="scientific">Acidithiobacillus ferrianus</name>
    <dbReference type="NCBI Taxonomy" id="2678518"/>
    <lineage>
        <taxon>Bacteria</taxon>
        <taxon>Pseudomonadati</taxon>
        <taxon>Pseudomonadota</taxon>
        <taxon>Acidithiobacillia</taxon>
        <taxon>Acidithiobacillales</taxon>
        <taxon>Acidithiobacillaceae</taxon>
        <taxon>Acidithiobacillus</taxon>
    </lineage>
</organism>
<evidence type="ECO:0000256" key="4">
    <source>
        <dbReference type="ARBA" id="ARBA00022603"/>
    </source>
</evidence>
<comment type="pathway">
    <text evidence="9">Cofactor biosynthesis; adenosylcobalamin biosynthesis; precorrin-2 from uroporphyrinogen III: step 1/1.</text>
</comment>
<dbReference type="InterPro" id="IPR035996">
    <property type="entry name" value="4pyrrol_Methylase_sf"/>
</dbReference>
<evidence type="ECO:0000256" key="5">
    <source>
        <dbReference type="ARBA" id="ARBA00022679"/>
    </source>
</evidence>
<reference evidence="11" key="1">
    <citation type="submission" date="2019-11" db="EMBL/GenBank/DDBJ databases">
        <title>Acidithiobacillus ferrianus sp. nov.: a facultatively anaerobic and extremely acidophilic chemolithoautotroph.</title>
        <authorList>
            <person name="Norris P.R."/>
            <person name="Falagan C."/>
            <person name="Moya-Beltran A."/>
            <person name="Castro M."/>
            <person name="Quatrini R."/>
            <person name="Johnson D.B."/>
        </authorList>
    </citation>
    <scope>NUCLEOTIDE SEQUENCE [LARGE SCALE GENOMIC DNA]</scope>
    <source>
        <strain evidence="11">MG</strain>
    </source>
</reference>
<protein>
    <recommendedName>
        <fullName evidence="2">uroporphyrinogen-III C-methyltransferase</fullName>
        <ecNumber evidence="2">2.1.1.107</ecNumber>
    </recommendedName>
</protein>
<keyword evidence="5 11" id="KW-0808">Transferase</keyword>
<dbReference type="GO" id="GO:0032259">
    <property type="term" value="P:methylation"/>
    <property type="evidence" value="ECO:0007669"/>
    <property type="project" value="UniProtKB-KW"/>
</dbReference>
<dbReference type="UniPathway" id="UPA00262">
    <property type="reaction ID" value="UER00211"/>
</dbReference>
<dbReference type="InterPro" id="IPR006366">
    <property type="entry name" value="CobA/CysG_C"/>
</dbReference>
<dbReference type="AlphaFoldDB" id="A0A845U435"/>
<evidence type="ECO:0000313" key="11">
    <source>
        <dbReference type="EMBL" id="NDU41673.1"/>
    </source>
</evidence>
<dbReference type="NCBIfam" id="TIGR01469">
    <property type="entry name" value="cobA_cysG_Cterm"/>
    <property type="match status" value="1"/>
</dbReference>
<evidence type="ECO:0000256" key="2">
    <source>
        <dbReference type="ARBA" id="ARBA00012162"/>
    </source>
</evidence>
<dbReference type="PANTHER" id="PTHR45790:SF3">
    <property type="entry name" value="S-ADENOSYL-L-METHIONINE-DEPENDENT UROPORPHYRINOGEN III METHYLTRANSFERASE, CHLOROPLASTIC"/>
    <property type="match status" value="1"/>
</dbReference>
<dbReference type="GO" id="GO:0009236">
    <property type="term" value="P:cobalamin biosynthetic process"/>
    <property type="evidence" value="ECO:0007669"/>
    <property type="project" value="UniProtKB-KW"/>
</dbReference>
<evidence type="ECO:0000256" key="1">
    <source>
        <dbReference type="ARBA" id="ARBA00005879"/>
    </source>
</evidence>
<dbReference type="Gene3D" id="3.40.1010.10">
    <property type="entry name" value="Cobalt-precorrin-4 Transmethylase, Domain 1"/>
    <property type="match status" value="1"/>
</dbReference>
<gene>
    <name evidence="11" type="primary">cobA</name>
    <name evidence="11" type="ORF">GL267_03125</name>
</gene>
<comment type="similarity">
    <text evidence="1">Belongs to the precorrin methyltransferase family.</text>
</comment>
<dbReference type="FunFam" id="3.40.1010.10:FF:000001">
    <property type="entry name" value="Siroheme synthase"/>
    <property type="match status" value="1"/>
</dbReference>
<keyword evidence="7" id="KW-0627">Porphyrin biosynthesis</keyword>
<dbReference type="PROSITE" id="PS00839">
    <property type="entry name" value="SUMT_1"/>
    <property type="match status" value="1"/>
</dbReference>
<dbReference type="InterPro" id="IPR003043">
    <property type="entry name" value="Uropor_MeTrfase_CS"/>
</dbReference>
<keyword evidence="4 11" id="KW-0489">Methyltransferase</keyword>
<name>A0A845U435_9PROT</name>